<evidence type="ECO:0000259" key="2">
    <source>
        <dbReference type="Pfam" id="PF07811"/>
    </source>
</evidence>
<keyword evidence="1" id="KW-1133">Transmembrane helix</keyword>
<dbReference type="STRING" id="571298.SAMN04488026_102665"/>
<dbReference type="EMBL" id="FNEK01000026">
    <property type="protein sequence ID" value="SDJ90869.1"/>
    <property type="molecule type" value="Genomic_DNA"/>
</dbReference>
<name>A0A1G8XJW2_9RHOB</name>
<gene>
    <name evidence="3" type="ORF">SAMN04488026_102665</name>
</gene>
<keyword evidence="1" id="KW-0812">Transmembrane</keyword>
<accession>A0A1G8XJW2</accession>
<sequence>MATLWQRIRKWFRAEDGSMAIEFVIMVPLFVAMISGVVDLSRVYVDQANYYSIARDTARIVARHGMTETTAETYATTRLNEVSDAQHTVDVSTTSTEVTVFIAAPIEVLAKFDFLDFLADMTITATVTHALEPS</sequence>
<keyword evidence="4" id="KW-1185">Reference proteome</keyword>
<dbReference type="RefSeq" id="WP_170844568.1">
    <property type="nucleotide sequence ID" value="NZ_FNEK01000026.1"/>
</dbReference>
<feature type="domain" description="TadE-like" evidence="2">
    <location>
        <begin position="17"/>
        <end position="59"/>
    </location>
</feature>
<keyword evidence="1" id="KW-0472">Membrane</keyword>
<dbReference type="Proteomes" id="UP000199382">
    <property type="component" value="Unassembled WGS sequence"/>
</dbReference>
<evidence type="ECO:0000256" key="1">
    <source>
        <dbReference type="SAM" id="Phobius"/>
    </source>
</evidence>
<dbReference type="Pfam" id="PF07811">
    <property type="entry name" value="TadE"/>
    <property type="match status" value="1"/>
</dbReference>
<evidence type="ECO:0000313" key="3">
    <source>
        <dbReference type="EMBL" id="SDJ90869.1"/>
    </source>
</evidence>
<protein>
    <submittedName>
        <fullName evidence="3">TadE-like protein</fullName>
    </submittedName>
</protein>
<proteinExistence type="predicted"/>
<feature type="transmembrane region" description="Helical" evidence="1">
    <location>
        <begin position="20"/>
        <end position="38"/>
    </location>
</feature>
<reference evidence="3 4" key="1">
    <citation type="submission" date="2016-10" db="EMBL/GenBank/DDBJ databases">
        <authorList>
            <person name="de Groot N.N."/>
        </authorList>
    </citation>
    <scope>NUCLEOTIDE SEQUENCE [LARGE SCALE GENOMIC DNA]</scope>
    <source>
        <strain evidence="3 4">DSM 25294</strain>
    </source>
</reference>
<dbReference type="InterPro" id="IPR012495">
    <property type="entry name" value="TadE-like_dom"/>
</dbReference>
<organism evidence="3 4">
    <name type="scientific">Aliiruegeria lutimaris</name>
    <dbReference type="NCBI Taxonomy" id="571298"/>
    <lineage>
        <taxon>Bacteria</taxon>
        <taxon>Pseudomonadati</taxon>
        <taxon>Pseudomonadota</taxon>
        <taxon>Alphaproteobacteria</taxon>
        <taxon>Rhodobacterales</taxon>
        <taxon>Roseobacteraceae</taxon>
        <taxon>Aliiruegeria</taxon>
    </lineage>
</organism>
<dbReference type="AlphaFoldDB" id="A0A1G8XJW2"/>
<evidence type="ECO:0000313" key="4">
    <source>
        <dbReference type="Proteomes" id="UP000199382"/>
    </source>
</evidence>